<dbReference type="AlphaFoldDB" id="A0A850HHR0"/>
<dbReference type="EMBL" id="JAAIUO010000002">
    <property type="protein sequence ID" value="NSK14314.1"/>
    <property type="molecule type" value="Genomic_DNA"/>
</dbReference>
<reference evidence="6 7" key="1">
    <citation type="journal article" date="2020" name="Cell Host Microbe">
        <title>Functional and Genomic Variation between Human-Derived Isolates of Lachnospiraceae Reveals Inter- and Intra-Species Diversity.</title>
        <authorList>
            <person name="Sorbara M.T."/>
            <person name="Littmann E.R."/>
            <person name="Fontana E."/>
            <person name="Moody T.U."/>
            <person name="Kohout C.E."/>
            <person name="Gjonbalaj M."/>
            <person name="Eaton V."/>
            <person name="Seok R."/>
            <person name="Leiner I.M."/>
            <person name="Pamer E.G."/>
        </authorList>
    </citation>
    <scope>NUCLEOTIDE SEQUENCE [LARGE SCALE GENOMIC DNA]</scope>
    <source>
        <strain evidence="5 6">MSK.17.11</strain>
        <strain evidence="4 7">MSK.17.38</strain>
    </source>
</reference>
<dbReference type="OrthoDB" id="257098at2"/>
<evidence type="ECO:0000313" key="5">
    <source>
        <dbReference type="EMBL" id="NVH57599.1"/>
    </source>
</evidence>
<gene>
    <name evidence="5" type="ORF">G5A66_02825</name>
    <name evidence="4" type="ORF">G5A75_05375</name>
</gene>
<dbReference type="SUPFAM" id="SSF52499">
    <property type="entry name" value="Isochorismatase-like hydrolases"/>
    <property type="match status" value="1"/>
</dbReference>
<evidence type="ECO:0000313" key="7">
    <source>
        <dbReference type="Proteomes" id="UP000701680"/>
    </source>
</evidence>
<dbReference type="Gene3D" id="3.40.50.850">
    <property type="entry name" value="Isochorismatase-like"/>
    <property type="match status" value="1"/>
</dbReference>
<dbReference type="RefSeq" id="WP_101695661.1">
    <property type="nucleotide sequence ID" value="NZ_JAAITX010000002.1"/>
</dbReference>
<dbReference type="Pfam" id="PF00857">
    <property type="entry name" value="Isochorismatase"/>
    <property type="match status" value="1"/>
</dbReference>
<evidence type="ECO:0000259" key="3">
    <source>
        <dbReference type="Pfam" id="PF00857"/>
    </source>
</evidence>
<comment type="caution">
    <text evidence="5">The sequence shown here is derived from an EMBL/GenBank/DDBJ whole genome shotgun (WGS) entry which is preliminary data.</text>
</comment>
<evidence type="ECO:0000313" key="6">
    <source>
        <dbReference type="Proteomes" id="UP000528555"/>
    </source>
</evidence>
<organism evidence="5 6">
    <name type="scientific">Dorea phocaeensis</name>
    <dbReference type="NCBI Taxonomy" id="2040291"/>
    <lineage>
        <taxon>Bacteria</taxon>
        <taxon>Bacillati</taxon>
        <taxon>Bacillota</taxon>
        <taxon>Clostridia</taxon>
        <taxon>Lachnospirales</taxon>
        <taxon>Lachnospiraceae</taxon>
        <taxon>Dorea</taxon>
    </lineage>
</organism>
<reference evidence="5" key="2">
    <citation type="submission" date="2020-02" db="EMBL/GenBank/DDBJ databases">
        <authorList>
            <person name="Littmann E."/>
            <person name="Sorbara M."/>
        </authorList>
    </citation>
    <scope>NUCLEOTIDE SEQUENCE</scope>
    <source>
        <strain evidence="5">MSK.17.11</strain>
        <strain evidence="4">MSK.17.38</strain>
    </source>
</reference>
<dbReference type="InterPro" id="IPR050272">
    <property type="entry name" value="Isochorismatase-like_hydrls"/>
</dbReference>
<dbReference type="Proteomes" id="UP000528555">
    <property type="component" value="Unassembled WGS sequence"/>
</dbReference>
<feature type="domain" description="Isochorismatase-like" evidence="3">
    <location>
        <begin position="28"/>
        <end position="223"/>
    </location>
</feature>
<dbReference type="InterPro" id="IPR000868">
    <property type="entry name" value="Isochorismatase-like_dom"/>
</dbReference>
<accession>A0A850HHR0</accession>
<dbReference type="PANTHER" id="PTHR43540:SF1">
    <property type="entry name" value="ISOCHORISMATASE HYDROLASE"/>
    <property type="match status" value="1"/>
</dbReference>
<keyword evidence="2 5" id="KW-0378">Hydrolase</keyword>
<comment type="similarity">
    <text evidence="1">Belongs to the isochorismatase family.</text>
</comment>
<evidence type="ECO:0000256" key="2">
    <source>
        <dbReference type="ARBA" id="ARBA00022801"/>
    </source>
</evidence>
<dbReference type="PANTHER" id="PTHR43540">
    <property type="entry name" value="PEROXYUREIDOACRYLATE/UREIDOACRYLATE AMIDOHYDROLASE-RELATED"/>
    <property type="match status" value="1"/>
</dbReference>
<name>A0A850HHR0_9FIRM</name>
<dbReference type="EMBL" id="JAAITX010000002">
    <property type="protein sequence ID" value="NVH57599.1"/>
    <property type="molecule type" value="Genomic_DNA"/>
</dbReference>
<dbReference type="InterPro" id="IPR036380">
    <property type="entry name" value="Isochorismatase-like_sf"/>
</dbReference>
<dbReference type="CDD" id="cd00431">
    <property type="entry name" value="cysteine_hydrolases"/>
    <property type="match status" value="1"/>
</dbReference>
<proteinExistence type="inferred from homology"/>
<keyword evidence="6" id="KW-1185">Reference proteome</keyword>
<evidence type="ECO:0000256" key="1">
    <source>
        <dbReference type="ARBA" id="ARBA00006336"/>
    </source>
</evidence>
<sequence>MRVNNRYVSFYYENDNDMGEIKIDPKKTALLVIDMQHVFITRPTLENPTPEELAEAERWEPFFSKIDSVVVPNNQRLLQAFRDRNMNICFAKIQCQKKDGSDRSLDQKATGYNELLLPPGTPSAEIVPELKPLDDEIVVTKTTDSVLAGTSLRLWLNNMGIDTVVVTGVLTDQCVSGTVRSLADESFKVWLIEDACMASTQRIQDNELEILNNIYCHVINTDELIEALS</sequence>
<dbReference type="Proteomes" id="UP000701680">
    <property type="component" value="Unassembled WGS sequence"/>
</dbReference>
<evidence type="ECO:0000313" key="4">
    <source>
        <dbReference type="EMBL" id="NSK14314.1"/>
    </source>
</evidence>
<dbReference type="GO" id="GO:0016787">
    <property type="term" value="F:hydrolase activity"/>
    <property type="evidence" value="ECO:0007669"/>
    <property type="project" value="UniProtKB-KW"/>
</dbReference>
<protein>
    <submittedName>
        <fullName evidence="5">Cysteine hydrolase</fullName>
    </submittedName>
</protein>